<evidence type="ECO:0000259" key="4">
    <source>
        <dbReference type="Pfam" id="PF00703"/>
    </source>
</evidence>
<dbReference type="Gene3D" id="2.60.120.260">
    <property type="entry name" value="Galactose-binding domain-like"/>
    <property type="match status" value="2"/>
</dbReference>
<dbReference type="Gene3D" id="3.20.20.80">
    <property type="entry name" value="Glycosidases"/>
    <property type="match status" value="1"/>
</dbReference>
<dbReference type="Pfam" id="PF18565">
    <property type="entry name" value="Glyco_hydro2_C5"/>
    <property type="match status" value="1"/>
</dbReference>
<protein>
    <submittedName>
        <fullName evidence="10">Beta-galactosidase</fullName>
    </submittedName>
</protein>
<evidence type="ECO:0000259" key="5">
    <source>
        <dbReference type="Pfam" id="PF02836"/>
    </source>
</evidence>
<sequence>MKYKILIVYLVVNLFFCGNIFSQREVVSIEKGWKFTLKDASEYSNQDYNTSQWKNVQIPHDWAFEKGISKDGAQGASGGYFDGGIGWYQKRFELSKNWRNKLVTIEFDGVYMNSEVWINGHYLGKRPYGYISFRYEISKYLKEGKNTIAVRVDNSNEPSARWYHPCGIYAPVRLIATSHQYIKPNGVYVKTSKITDKYATVCVKTSLANTKKSKGVLETLVLNASNKVVAKKTSVIKKGGFNDEFETELKIKDPNLWTTEVPYLYKVVNRLIIKNKVVDEVSTHLGIRSIEWKTETGFWLNGKVTKLLGVSEHYEGGPLGGAWTKTMLRWKLGLLKEMGVNAIRTAHNPAPPMFYDLCDEMGILVMDEIFDGWSKKAKEDYGKQAFKDWWKKDMTEWLLRNRNHPSIIVYSVGNETRGEVAKELVALCHKLDPEKPVTSGHSSSEYMDVYGVNGGSERPSFFDTSRPEKPFVSTEAPHTWQTRGYYRSKTWFRDGYNPNQKGKAFELPDLTDKEVFTYEWAPRLAWKNGKQHFNSSYDNAMVRISARKNWELMRDLPWFSGHFRWTGFDYYGEAGYVHGGWPFRLFMGGALDVAGFKKDLFYFYKSQWTQEPMAHILPHWTHSTLKNGVEIPVWVYSNCDEVELFLNGKSLGKDKPGSKWNEMQCEWVVPWEPGELVAKGYVNGKEVILSKQITASKPSAIQLKIEDTYLNPVKDKAAIITANLVDNKNVYYPYGENKVYYHLRGNATLLSLENGDPVDTTKNVGITVKKAFMGASRAFVRLADNAKNVSLLAGAILAEKQLLTSNIVHIDVKNISLKGVLENESFKVFYTIDGTKPTLNSDVYNKPFKIHLGTVVRAIVVCNGKEVLSMEEKFDEGLGLSWENNIELNNAKKNTNDMLAAEADIVGVSVVSKNENSFVDFKSKEGKITWYQENDGSSGVFTLKFSYASNDSKPRPMDLFVNNKRIGVLDFKNTGSWNANWKEVNIKSQLQAGANYIELRSKGKSGPNILMLVVE</sequence>
<dbReference type="InterPro" id="IPR006103">
    <property type="entry name" value="Glyco_hydro_2_cat"/>
</dbReference>
<evidence type="ECO:0000313" key="11">
    <source>
        <dbReference type="Proteomes" id="UP000092967"/>
    </source>
</evidence>
<dbReference type="InterPro" id="IPR040605">
    <property type="entry name" value="Glyco_hydro2_dom5"/>
</dbReference>
<dbReference type="AlphaFoldDB" id="A0A1B1Y3X8"/>
<dbReference type="PANTHER" id="PTHR42732">
    <property type="entry name" value="BETA-GALACTOSIDASE"/>
    <property type="match status" value="1"/>
</dbReference>
<dbReference type="InterPro" id="IPR013783">
    <property type="entry name" value="Ig-like_fold"/>
</dbReference>
<accession>A0A1B1Y3X8</accession>
<dbReference type="RefSeq" id="WP_068824583.1">
    <property type="nucleotide sequence ID" value="NZ_CP014224.1"/>
</dbReference>
<dbReference type="InterPro" id="IPR032311">
    <property type="entry name" value="DUF4982"/>
</dbReference>
<dbReference type="InterPro" id="IPR006104">
    <property type="entry name" value="Glyco_hydro_2_N"/>
</dbReference>
<dbReference type="Pfam" id="PF13290">
    <property type="entry name" value="CHB_HEX_C_1"/>
    <property type="match status" value="1"/>
</dbReference>
<dbReference type="SUPFAM" id="SSF49303">
    <property type="entry name" value="beta-Galactosidase/glucuronidase domain"/>
    <property type="match status" value="1"/>
</dbReference>
<feature type="domain" description="Glycosyl hydrolases family 2 sugar binding" evidence="6">
    <location>
        <begin position="83"/>
        <end position="155"/>
    </location>
</feature>
<dbReference type="InterPro" id="IPR059177">
    <property type="entry name" value="GH29D-like_dom"/>
</dbReference>
<dbReference type="EMBL" id="CP014224">
    <property type="protein sequence ID" value="ANW95447.1"/>
    <property type="molecule type" value="Genomic_DNA"/>
</dbReference>
<evidence type="ECO:0000259" key="6">
    <source>
        <dbReference type="Pfam" id="PF02837"/>
    </source>
</evidence>
<feature type="domain" description="DUF4982" evidence="8">
    <location>
        <begin position="628"/>
        <end position="687"/>
    </location>
</feature>
<dbReference type="InterPro" id="IPR036156">
    <property type="entry name" value="Beta-gal/glucu_dom_sf"/>
</dbReference>
<feature type="domain" description="Glycoside hydrolase family 2 catalytic" evidence="5">
    <location>
        <begin position="296"/>
        <end position="450"/>
    </location>
</feature>
<dbReference type="Pfam" id="PF02836">
    <property type="entry name" value="Glyco_hydro_2_C"/>
    <property type="match status" value="1"/>
</dbReference>
<dbReference type="OrthoDB" id="9801077at2"/>
<gene>
    <name evidence="10" type="ORF">AXE80_03760</name>
</gene>
<dbReference type="PRINTS" id="PR00132">
    <property type="entry name" value="GLHYDRLASE2"/>
</dbReference>
<organism evidence="10 11">
    <name type="scientific">Wenyingzhuangia fucanilytica</name>
    <dbReference type="NCBI Taxonomy" id="1790137"/>
    <lineage>
        <taxon>Bacteria</taxon>
        <taxon>Pseudomonadati</taxon>
        <taxon>Bacteroidota</taxon>
        <taxon>Flavobacteriia</taxon>
        <taxon>Flavobacteriales</taxon>
        <taxon>Flavobacteriaceae</taxon>
        <taxon>Wenyingzhuangia</taxon>
    </lineage>
</organism>
<evidence type="ECO:0000256" key="2">
    <source>
        <dbReference type="ARBA" id="ARBA00022801"/>
    </source>
</evidence>
<feature type="domain" description="Glycoside hydrolase family 2 immunoglobulin-like beta-sandwich" evidence="4">
    <location>
        <begin position="186"/>
        <end position="288"/>
    </location>
</feature>
<keyword evidence="11" id="KW-1185">Reference proteome</keyword>
<dbReference type="Pfam" id="PF00703">
    <property type="entry name" value="Glyco_hydro_2"/>
    <property type="match status" value="1"/>
</dbReference>
<dbReference type="SUPFAM" id="SSF49785">
    <property type="entry name" value="Galactose-binding domain-like"/>
    <property type="match status" value="2"/>
</dbReference>
<evidence type="ECO:0000259" key="7">
    <source>
        <dbReference type="Pfam" id="PF13290"/>
    </source>
</evidence>
<dbReference type="SUPFAM" id="SSF51445">
    <property type="entry name" value="(Trans)glycosidases"/>
    <property type="match status" value="1"/>
</dbReference>
<comment type="similarity">
    <text evidence="1">Belongs to the glycosyl hydrolase 2 family.</text>
</comment>
<proteinExistence type="inferred from homology"/>
<dbReference type="GO" id="GO:0005975">
    <property type="term" value="P:carbohydrate metabolic process"/>
    <property type="evidence" value="ECO:0007669"/>
    <property type="project" value="InterPro"/>
</dbReference>
<dbReference type="STRING" id="1790137.AXE80_03760"/>
<evidence type="ECO:0000313" key="10">
    <source>
        <dbReference type="EMBL" id="ANW95447.1"/>
    </source>
</evidence>
<dbReference type="Pfam" id="PF02837">
    <property type="entry name" value="Glyco_hydro_2_N"/>
    <property type="match status" value="1"/>
</dbReference>
<dbReference type="InterPro" id="IPR006101">
    <property type="entry name" value="Glyco_hydro_2"/>
</dbReference>
<evidence type="ECO:0000259" key="8">
    <source>
        <dbReference type="Pfam" id="PF16355"/>
    </source>
</evidence>
<dbReference type="InterPro" id="IPR008979">
    <property type="entry name" value="Galactose-bd-like_sf"/>
</dbReference>
<feature type="domain" description="GH29D-like beta-sandwich" evidence="7">
    <location>
        <begin position="822"/>
        <end position="865"/>
    </location>
</feature>
<dbReference type="InterPro" id="IPR017853">
    <property type="entry name" value="GH"/>
</dbReference>
<keyword evidence="3" id="KW-0326">Glycosidase</keyword>
<reference evidence="10 11" key="1">
    <citation type="submission" date="2016-02" db="EMBL/GenBank/DDBJ databases">
        <authorList>
            <person name="Wen L."/>
            <person name="He K."/>
            <person name="Yang H."/>
        </authorList>
    </citation>
    <scope>NUCLEOTIDE SEQUENCE [LARGE SCALE GENOMIC DNA]</scope>
    <source>
        <strain evidence="10 11">CZ1127</strain>
    </source>
</reference>
<dbReference type="KEGG" id="wfu:AXE80_03760"/>
<evidence type="ECO:0000256" key="1">
    <source>
        <dbReference type="ARBA" id="ARBA00007401"/>
    </source>
</evidence>
<evidence type="ECO:0000256" key="3">
    <source>
        <dbReference type="ARBA" id="ARBA00023295"/>
    </source>
</evidence>
<dbReference type="InterPro" id="IPR006102">
    <property type="entry name" value="Ig-like_GH2"/>
</dbReference>
<name>A0A1B1Y3X8_9FLAO</name>
<dbReference type="InterPro" id="IPR051913">
    <property type="entry name" value="GH2_Domain-Containing"/>
</dbReference>
<dbReference type="Gene3D" id="2.60.40.10">
    <property type="entry name" value="Immunoglobulins"/>
    <property type="match status" value="3"/>
</dbReference>
<evidence type="ECO:0000259" key="9">
    <source>
        <dbReference type="Pfam" id="PF18565"/>
    </source>
</evidence>
<dbReference type="GO" id="GO:0004553">
    <property type="term" value="F:hydrolase activity, hydrolyzing O-glycosyl compounds"/>
    <property type="evidence" value="ECO:0007669"/>
    <property type="project" value="InterPro"/>
</dbReference>
<dbReference type="Pfam" id="PF16355">
    <property type="entry name" value="DUF4982"/>
    <property type="match status" value="1"/>
</dbReference>
<dbReference type="Proteomes" id="UP000092967">
    <property type="component" value="Chromosome"/>
</dbReference>
<feature type="domain" description="Glycoside hydrolase family 2" evidence="9">
    <location>
        <begin position="701"/>
        <end position="793"/>
    </location>
</feature>
<keyword evidence="2" id="KW-0378">Hydrolase</keyword>
<dbReference type="PANTHER" id="PTHR42732:SF1">
    <property type="entry name" value="BETA-MANNOSIDASE"/>
    <property type="match status" value="1"/>
</dbReference>